<evidence type="ECO:0000259" key="2">
    <source>
        <dbReference type="Pfam" id="PF02470"/>
    </source>
</evidence>
<accession>A0A1X2EN69</accession>
<comment type="caution">
    <text evidence="4">The sequence shown here is derived from an EMBL/GenBank/DDBJ whole genome shotgun (WGS) entry which is preliminary data.</text>
</comment>
<dbReference type="PANTHER" id="PTHR33371:SF19">
    <property type="entry name" value="MCE-FAMILY PROTEIN MCE4A"/>
    <property type="match status" value="1"/>
</dbReference>
<dbReference type="Pfam" id="PF02470">
    <property type="entry name" value="MlaD"/>
    <property type="match status" value="1"/>
</dbReference>
<evidence type="ECO:0000313" key="5">
    <source>
        <dbReference type="Proteomes" id="UP000193090"/>
    </source>
</evidence>
<gene>
    <name evidence="4" type="ORF">AWC30_05670</name>
</gene>
<dbReference type="InterPro" id="IPR003399">
    <property type="entry name" value="Mce/MlaD"/>
</dbReference>
<dbReference type="OrthoDB" id="4571090at2"/>
<dbReference type="PANTHER" id="PTHR33371">
    <property type="entry name" value="INTERMEMBRANE PHOSPHOLIPID TRANSPORT SYSTEM BINDING PROTEIN MLAD-RELATED"/>
    <property type="match status" value="1"/>
</dbReference>
<dbReference type="RefSeq" id="WP_085109157.1">
    <property type="nucleotide sequence ID" value="NZ_JACKSN010000030.1"/>
</dbReference>
<proteinExistence type="predicted"/>
<feature type="domain" description="Mce/MlaD" evidence="2">
    <location>
        <begin position="48"/>
        <end position="124"/>
    </location>
</feature>
<keyword evidence="5" id="KW-1185">Reference proteome</keyword>
<dbReference type="GO" id="GO:0051701">
    <property type="term" value="P:biological process involved in interaction with host"/>
    <property type="evidence" value="ECO:0007669"/>
    <property type="project" value="TreeGrafter"/>
</dbReference>
<dbReference type="Proteomes" id="UP000193090">
    <property type="component" value="Unassembled WGS sequence"/>
</dbReference>
<feature type="region of interest" description="Disordered" evidence="1">
    <location>
        <begin position="352"/>
        <end position="452"/>
    </location>
</feature>
<name>A0A1X2EN69_9MYCO</name>
<evidence type="ECO:0000313" key="4">
    <source>
        <dbReference type="EMBL" id="ORX07042.1"/>
    </source>
</evidence>
<dbReference type="GO" id="GO:0005576">
    <property type="term" value="C:extracellular region"/>
    <property type="evidence" value="ECO:0007669"/>
    <property type="project" value="TreeGrafter"/>
</dbReference>
<evidence type="ECO:0000259" key="3">
    <source>
        <dbReference type="Pfam" id="PF11887"/>
    </source>
</evidence>
<feature type="compositionally biased region" description="Pro residues" evidence="1">
    <location>
        <begin position="426"/>
        <end position="443"/>
    </location>
</feature>
<reference evidence="4 5" key="1">
    <citation type="submission" date="2016-01" db="EMBL/GenBank/DDBJ databases">
        <title>The new phylogeny of the genus Mycobacterium.</title>
        <authorList>
            <person name="Tarcisio F."/>
            <person name="Conor M."/>
            <person name="Antonella G."/>
            <person name="Elisabetta G."/>
            <person name="Giulia F.S."/>
            <person name="Sara T."/>
            <person name="Anna F."/>
            <person name="Clotilde B."/>
            <person name="Roberto B."/>
            <person name="Veronica D.S."/>
            <person name="Fabio R."/>
            <person name="Monica P."/>
            <person name="Olivier J."/>
            <person name="Enrico T."/>
            <person name="Nicola S."/>
        </authorList>
    </citation>
    <scope>NUCLEOTIDE SEQUENCE [LARGE SCALE GENOMIC DNA]</scope>
    <source>
        <strain evidence="4 5">DSM 44153</strain>
    </source>
</reference>
<protein>
    <submittedName>
        <fullName evidence="4">Mammalian cell entry protein</fullName>
    </submittedName>
</protein>
<dbReference type="InterPro" id="IPR052336">
    <property type="entry name" value="MlaD_Phospholipid_Transporter"/>
</dbReference>
<feature type="compositionally biased region" description="Pro residues" evidence="1">
    <location>
        <begin position="403"/>
        <end position="416"/>
    </location>
</feature>
<evidence type="ECO:0000256" key="1">
    <source>
        <dbReference type="SAM" id="MobiDB-lite"/>
    </source>
</evidence>
<dbReference type="Pfam" id="PF11887">
    <property type="entry name" value="Mce4_CUP1"/>
    <property type="match status" value="1"/>
</dbReference>
<dbReference type="EMBL" id="LQPZ01000013">
    <property type="protein sequence ID" value="ORX07042.1"/>
    <property type="molecule type" value="Genomic_DNA"/>
</dbReference>
<feature type="domain" description="Mammalian cell entry C-terminal" evidence="3">
    <location>
        <begin position="132"/>
        <end position="356"/>
    </location>
</feature>
<organism evidence="4 5">
    <name type="scientific">Mycolicibacillus trivialis</name>
    <dbReference type="NCBI Taxonomy" id="1798"/>
    <lineage>
        <taxon>Bacteria</taxon>
        <taxon>Bacillati</taxon>
        <taxon>Actinomycetota</taxon>
        <taxon>Actinomycetes</taxon>
        <taxon>Mycobacteriales</taxon>
        <taxon>Mycobacteriaceae</taxon>
        <taxon>Mycolicibacillus</taxon>
    </lineage>
</organism>
<dbReference type="InterPro" id="IPR024516">
    <property type="entry name" value="Mce_C"/>
</dbReference>
<dbReference type="STRING" id="1798.AWC30_05670"/>
<sequence length="514" mass="53658">MPNPFDFNPRSPSLPRLIALGTCFALIAVAASAAMVAKSKGSFDNLVRVTVELVNIGDGLPARSDVKFRSVLVGSVSGVTPSRHGGPNLVHVNLKPEYAERIPNTVTARVIPTNVFAVSAVQLVDNGPAAGSLHSGSLVPEDTTLPTVLFQNVLAKLRELLAAVGRKPDSQTIGVMAALGEATKGRGDEITDTGHDLIEVLSRLNTVVGADAATPSTLSALQDAADGLRDSSPELFDALDNSITPMRTFAEKRSQLTDFLTGGLNTTDTIGRALDNQVDRMITVTTQFSPPLGIIADHADQFHGVSTRLQVLANKFYDEAWNPETNLLTLKAVVALTPSRTYVRADCPRYGELEGPSCHTAPETPTAPDLYPALDSVDASVPPYVTENRPNLTPPRHSMPDDPQGPPAPPPLPQMVPPLTGSAQLPGPPPPGPPAPGPPPAEPAAPASYDLPPSDAIPYSAVLGGNVGPVGSRQEAAQIGRIVGGSPTTATQLLLGPVARGMTVHLLPDTGGDR</sequence>
<dbReference type="AlphaFoldDB" id="A0A1X2EN69"/>